<gene>
    <name evidence="1" type="ORF">AQUCO_00500534v1</name>
</gene>
<dbReference type="EMBL" id="KZ305022">
    <property type="protein sequence ID" value="PIA58648.1"/>
    <property type="molecule type" value="Genomic_DNA"/>
</dbReference>
<dbReference type="InterPro" id="IPR037547">
    <property type="entry name" value="SAMBA"/>
</dbReference>
<dbReference type="GO" id="GO:0046621">
    <property type="term" value="P:negative regulation of organ growth"/>
    <property type="evidence" value="ECO:0007669"/>
    <property type="project" value="InterPro"/>
</dbReference>
<accession>A0A2G5ESC1</accession>
<dbReference type="Proteomes" id="UP000230069">
    <property type="component" value="Unassembled WGS sequence"/>
</dbReference>
<dbReference type="PANTHER" id="PTHR37387">
    <property type="entry name" value="PROTEIN SAMBA"/>
    <property type="match status" value="1"/>
</dbReference>
<reference evidence="1 2" key="1">
    <citation type="submission" date="2017-09" db="EMBL/GenBank/DDBJ databases">
        <title>WGS assembly of Aquilegia coerulea Goldsmith.</title>
        <authorList>
            <person name="Hodges S."/>
            <person name="Kramer E."/>
            <person name="Nordborg M."/>
            <person name="Tomkins J."/>
            <person name="Borevitz J."/>
            <person name="Derieg N."/>
            <person name="Yan J."/>
            <person name="Mihaltcheva S."/>
            <person name="Hayes R.D."/>
            <person name="Rokhsar D."/>
        </authorList>
    </citation>
    <scope>NUCLEOTIDE SEQUENCE [LARGE SCALE GENOMIC DNA]</scope>
    <source>
        <strain evidence="2">cv. Goldsmith</strain>
    </source>
</reference>
<dbReference type="STRING" id="218851.A0A2G5ESC1"/>
<sequence length="143" mass="14835">MSGTSPIHSSGVGVGVGVGVGIGIGIGGGNANTTTVPAAVLFGGGSDDNSAFQFPTDLISAQDHKDEAVLVLKAELMASLQKEVKSLDEDSWKFAGPRSQIHLISRPGGLLHNQTETAKQWHSGGVLHNQTEAAKQWHSGQLK</sequence>
<organism evidence="1 2">
    <name type="scientific">Aquilegia coerulea</name>
    <name type="common">Rocky mountain columbine</name>
    <dbReference type="NCBI Taxonomy" id="218851"/>
    <lineage>
        <taxon>Eukaryota</taxon>
        <taxon>Viridiplantae</taxon>
        <taxon>Streptophyta</taxon>
        <taxon>Embryophyta</taxon>
        <taxon>Tracheophyta</taxon>
        <taxon>Spermatophyta</taxon>
        <taxon>Magnoliopsida</taxon>
        <taxon>Ranunculales</taxon>
        <taxon>Ranunculaceae</taxon>
        <taxon>Thalictroideae</taxon>
        <taxon>Aquilegia</taxon>
    </lineage>
</organism>
<evidence type="ECO:0000313" key="2">
    <source>
        <dbReference type="Proteomes" id="UP000230069"/>
    </source>
</evidence>
<dbReference type="InParanoid" id="A0A2G5ESC1"/>
<dbReference type="FunCoup" id="A0A2G5ESC1">
    <property type="interactions" value="1292"/>
</dbReference>
<name>A0A2G5ESC1_AQUCA</name>
<keyword evidence="2" id="KW-1185">Reference proteome</keyword>
<dbReference type="GO" id="GO:0010997">
    <property type="term" value="F:anaphase-promoting complex binding"/>
    <property type="evidence" value="ECO:0007669"/>
    <property type="project" value="InterPro"/>
</dbReference>
<protein>
    <recommendedName>
        <fullName evidence="3">Protein SAMBA</fullName>
    </recommendedName>
</protein>
<proteinExistence type="predicted"/>
<dbReference type="AlphaFoldDB" id="A0A2G5ESC1"/>
<dbReference type="PANTHER" id="PTHR37387:SF1">
    <property type="entry name" value="PROTEIN SAMBA"/>
    <property type="match status" value="1"/>
</dbReference>
<evidence type="ECO:0008006" key="3">
    <source>
        <dbReference type="Google" id="ProtNLM"/>
    </source>
</evidence>
<evidence type="ECO:0000313" key="1">
    <source>
        <dbReference type="EMBL" id="PIA58648.1"/>
    </source>
</evidence>